<evidence type="ECO:0000313" key="1">
    <source>
        <dbReference type="EMBL" id="RGJ00947.1"/>
    </source>
</evidence>
<accession>A0A374P549</accession>
<protein>
    <submittedName>
        <fullName evidence="1">Uncharacterized protein</fullName>
    </submittedName>
</protein>
<name>A0A374P549_9FIRM</name>
<proteinExistence type="predicted"/>
<dbReference type="AlphaFoldDB" id="A0A374P549"/>
<sequence>MFWIVSKREKAGAATFGRVSPLRLFGCGEVWGGEGEDWIVGGYLDLFRKNDAEADCQTRHFYGMIDET</sequence>
<dbReference type="EMBL" id="QSON01000010">
    <property type="protein sequence ID" value="RGJ00947.1"/>
    <property type="molecule type" value="Genomic_DNA"/>
</dbReference>
<dbReference type="RefSeq" id="WP_117632260.1">
    <property type="nucleotide sequence ID" value="NZ_QSON01000010.1"/>
</dbReference>
<reference evidence="1 2" key="1">
    <citation type="submission" date="2018-08" db="EMBL/GenBank/DDBJ databases">
        <title>A genome reference for cultivated species of the human gut microbiota.</title>
        <authorList>
            <person name="Zou Y."/>
            <person name="Xue W."/>
            <person name="Luo G."/>
        </authorList>
    </citation>
    <scope>NUCLEOTIDE SEQUENCE [LARGE SCALE GENOMIC DNA]</scope>
    <source>
        <strain evidence="1 2">TM09-12</strain>
    </source>
</reference>
<evidence type="ECO:0000313" key="2">
    <source>
        <dbReference type="Proteomes" id="UP000263014"/>
    </source>
</evidence>
<gene>
    <name evidence="1" type="ORF">DXD79_20900</name>
</gene>
<dbReference type="Proteomes" id="UP000263014">
    <property type="component" value="Unassembled WGS sequence"/>
</dbReference>
<comment type="caution">
    <text evidence="1">The sequence shown here is derived from an EMBL/GenBank/DDBJ whole genome shotgun (WGS) entry which is preliminary data.</text>
</comment>
<organism evidence="1 2">
    <name type="scientific">Hungatella hathewayi</name>
    <dbReference type="NCBI Taxonomy" id="154046"/>
    <lineage>
        <taxon>Bacteria</taxon>
        <taxon>Bacillati</taxon>
        <taxon>Bacillota</taxon>
        <taxon>Clostridia</taxon>
        <taxon>Lachnospirales</taxon>
        <taxon>Lachnospiraceae</taxon>
        <taxon>Hungatella</taxon>
    </lineage>
</organism>